<dbReference type="EMBL" id="BNEK01000003">
    <property type="protein sequence ID" value="GHJ27448.1"/>
    <property type="molecule type" value="Genomic_DNA"/>
</dbReference>
<dbReference type="SUPFAM" id="SSF109604">
    <property type="entry name" value="HD-domain/PDEase-like"/>
    <property type="match status" value="1"/>
</dbReference>
<evidence type="ECO:0000313" key="2">
    <source>
        <dbReference type="Proteomes" id="UP001054854"/>
    </source>
</evidence>
<dbReference type="PIRSF" id="PIRSF035170">
    <property type="entry name" value="HD_phosphohydro"/>
    <property type="match status" value="1"/>
</dbReference>
<dbReference type="PANTHER" id="PTHR21174">
    <property type="match status" value="1"/>
</dbReference>
<dbReference type="PANTHER" id="PTHR21174:SF0">
    <property type="entry name" value="HD PHOSPHOHYDROLASE FAMILY PROTEIN-RELATED"/>
    <property type="match status" value="1"/>
</dbReference>
<organism evidence="1 2">
    <name type="scientific">Streptomyces hygroscopicus</name>
    <dbReference type="NCBI Taxonomy" id="1912"/>
    <lineage>
        <taxon>Bacteria</taxon>
        <taxon>Bacillati</taxon>
        <taxon>Actinomycetota</taxon>
        <taxon>Actinomycetes</taxon>
        <taxon>Kitasatosporales</taxon>
        <taxon>Streptomycetaceae</taxon>
        <taxon>Streptomyces</taxon>
        <taxon>Streptomyces violaceusniger group</taxon>
    </lineage>
</organism>
<evidence type="ECO:0008006" key="3">
    <source>
        <dbReference type="Google" id="ProtNLM"/>
    </source>
</evidence>
<proteinExistence type="predicted"/>
<dbReference type="RefSeq" id="WP_236256593.1">
    <property type="nucleotide sequence ID" value="NZ_BNEK01000003.1"/>
</dbReference>
<evidence type="ECO:0000313" key="1">
    <source>
        <dbReference type="EMBL" id="GHJ27448.1"/>
    </source>
</evidence>
<name>A0ABQ3TVY7_STRHY</name>
<reference evidence="1" key="1">
    <citation type="submission" date="2024-05" db="EMBL/GenBank/DDBJ databases">
        <title>Whole genome shotgun sequence of Streptomyces hygroscopicus NBRC 113678.</title>
        <authorList>
            <person name="Komaki H."/>
            <person name="Tamura T."/>
        </authorList>
    </citation>
    <scope>NUCLEOTIDE SEQUENCE</scope>
    <source>
        <strain evidence="1">N11-34</strain>
    </source>
</reference>
<comment type="caution">
    <text evidence="1">The sequence shown here is derived from an EMBL/GenBank/DDBJ whole genome shotgun (WGS) entry which is preliminary data.</text>
</comment>
<dbReference type="InterPro" id="IPR009218">
    <property type="entry name" value="HD_phosphohydro"/>
</dbReference>
<accession>A0ABQ3TVY7</accession>
<gene>
    <name evidence="1" type="ORF">TPA0910_18810</name>
</gene>
<dbReference type="Proteomes" id="UP001054854">
    <property type="component" value="Unassembled WGS sequence"/>
</dbReference>
<keyword evidence="2" id="KW-1185">Reference proteome</keyword>
<protein>
    <recommendedName>
        <fullName evidence="3">Metal-dependent HD superfamily phosphohydrolase</fullName>
    </recommendedName>
</protein>
<sequence>MPAPAPDRHPAHDALLARWVGLLTSARETSARETSAREATVPDPGPYGEDLLARWAEPQRRYHTTDHLIAVLDRVDELLLHVRAPDPAAVRLAAWFHDAVYLPERSTNEERSARLAERALTEAGVPAARTAETARLVLVTRDHDPAEGDTNGAVLCDADLAVLAGSPEDYGAYAAAVREEYGFVPDEAFREGRANVLRHLLGLSRLFRTPIGHERWEDAARHNLATELELLSA</sequence>
<dbReference type="Gene3D" id="1.10.3210.10">
    <property type="entry name" value="Hypothetical protein af1432"/>
    <property type="match status" value="1"/>
</dbReference>